<dbReference type="EMBL" id="ABCC02000009">
    <property type="protein sequence ID" value="EDP19273.1"/>
    <property type="molecule type" value="Genomic_DNA"/>
</dbReference>
<dbReference type="HOGENOM" id="CLU_3231673_0_0_9"/>
<dbReference type="AlphaFoldDB" id="A8RIJ1"/>
<sequence length="43" mass="4690">MPVSAGPAAKKSLSRLLTIMALWIKLVSIHLLSDIHVISDIHL</sequence>
<reference evidence="2 3" key="1">
    <citation type="submission" date="2007-08" db="EMBL/GenBank/DDBJ databases">
        <authorList>
            <person name="Fulton L."/>
            <person name="Clifton S."/>
            <person name="Fulton B."/>
            <person name="Xu J."/>
            <person name="Minx P."/>
            <person name="Pepin K.H."/>
            <person name="Johnson M."/>
            <person name="Thiruvilangam P."/>
            <person name="Bhonagiri V."/>
            <person name="Nash W.E."/>
            <person name="Mardis E.R."/>
            <person name="Wilson R.K."/>
        </authorList>
    </citation>
    <scope>NUCLEOTIDE SEQUENCE [LARGE SCALE GENOMIC DNA]</scope>
    <source>
        <strain evidence="3">ATCC BAA-613 / DSM 15670 / CCUG 46953 / JCM 12243 / WAL 16351</strain>
    </source>
</reference>
<reference evidence="2 3" key="2">
    <citation type="submission" date="2007-09" db="EMBL/GenBank/DDBJ databases">
        <title>Draft genome sequence of Clostridium bolteae (ATCC BAA-613).</title>
        <authorList>
            <person name="Sudarsanam P."/>
            <person name="Ley R."/>
            <person name="Guruge J."/>
            <person name="Turnbaugh P.J."/>
            <person name="Mahowald M."/>
            <person name="Liep D."/>
            <person name="Gordon J."/>
        </authorList>
    </citation>
    <scope>NUCLEOTIDE SEQUENCE [LARGE SCALE GENOMIC DNA]</scope>
    <source>
        <strain evidence="3">ATCC BAA-613 / DSM 15670 / CCUG 46953 / JCM 12243 / WAL 16351</strain>
    </source>
</reference>
<feature type="transmembrane region" description="Helical" evidence="1">
    <location>
        <begin position="12"/>
        <end position="33"/>
    </location>
</feature>
<evidence type="ECO:0000313" key="3">
    <source>
        <dbReference type="Proteomes" id="UP000005396"/>
    </source>
</evidence>
<name>A8RIJ1_ENTBW</name>
<dbReference type="PaxDb" id="411902-CLOBOL_00710"/>
<dbReference type="Proteomes" id="UP000005396">
    <property type="component" value="Unassembled WGS sequence"/>
</dbReference>
<protein>
    <submittedName>
        <fullName evidence="2">Uncharacterized protein</fullName>
    </submittedName>
</protein>
<gene>
    <name evidence="2" type="ORF">CLOBOL_00710</name>
</gene>
<accession>A8RIJ1</accession>
<organism evidence="2 3">
    <name type="scientific">Enterocloster bolteae (strain ATCC BAA-613 / DSM 15670 / CCUG 46953 / JCM 12243 / WAL 16351)</name>
    <name type="common">Clostridium bolteae</name>
    <dbReference type="NCBI Taxonomy" id="411902"/>
    <lineage>
        <taxon>Bacteria</taxon>
        <taxon>Bacillati</taxon>
        <taxon>Bacillota</taxon>
        <taxon>Clostridia</taxon>
        <taxon>Lachnospirales</taxon>
        <taxon>Lachnospiraceae</taxon>
        <taxon>Enterocloster</taxon>
    </lineage>
</organism>
<evidence type="ECO:0000313" key="2">
    <source>
        <dbReference type="EMBL" id="EDP19273.1"/>
    </source>
</evidence>
<keyword evidence="1" id="KW-1133">Transmembrane helix</keyword>
<proteinExistence type="predicted"/>
<comment type="caution">
    <text evidence="2">The sequence shown here is derived from an EMBL/GenBank/DDBJ whole genome shotgun (WGS) entry which is preliminary data.</text>
</comment>
<evidence type="ECO:0000256" key="1">
    <source>
        <dbReference type="SAM" id="Phobius"/>
    </source>
</evidence>
<keyword evidence="1" id="KW-0472">Membrane</keyword>
<keyword evidence="1" id="KW-0812">Transmembrane</keyword>